<dbReference type="OrthoDB" id="1228649at2"/>
<dbReference type="GO" id="GO:0003700">
    <property type="term" value="F:DNA-binding transcription factor activity"/>
    <property type="evidence" value="ECO:0007669"/>
    <property type="project" value="InterPro"/>
</dbReference>
<dbReference type="Pfam" id="PF12833">
    <property type="entry name" value="HTH_18"/>
    <property type="match status" value="1"/>
</dbReference>
<dbReference type="KEGG" id="fki:FK004_04120"/>
<dbReference type="RefSeq" id="WP_108736115.1">
    <property type="nucleotide sequence ID" value="NZ_CP020919.1"/>
</dbReference>
<dbReference type="Gene3D" id="1.10.10.60">
    <property type="entry name" value="Homeodomain-like"/>
    <property type="match status" value="1"/>
</dbReference>
<keyword evidence="3" id="KW-1185">Reference proteome</keyword>
<protein>
    <recommendedName>
        <fullName evidence="1">HTH araC/xylS-type domain-containing protein</fullName>
    </recommendedName>
</protein>
<accession>A0A2S1LL89</accession>
<dbReference type="InterPro" id="IPR053142">
    <property type="entry name" value="PchR_regulatory_protein"/>
</dbReference>
<organism evidence="2 3">
    <name type="scientific">Flavobacterium kingsejongi</name>
    <dbReference type="NCBI Taxonomy" id="1678728"/>
    <lineage>
        <taxon>Bacteria</taxon>
        <taxon>Pseudomonadati</taxon>
        <taxon>Bacteroidota</taxon>
        <taxon>Flavobacteriia</taxon>
        <taxon>Flavobacteriales</taxon>
        <taxon>Flavobacteriaceae</taxon>
        <taxon>Flavobacterium</taxon>
    </lineage>
</organism>
<sequence>MIEVHHVYSLTPEWQEGIIKQTGGELIGLKRMVFPREIADGECFFTQVVPGLSVVLLDLNFNQPIRIRRQSSDESLYIIHYDFSDEINLIHINGKKHKIGYKANLGLGVIDNNIENIFEPAVGERIFALRLLVSKELLRPAITSGMRNATLFFHDHIDSRSKIILHAIKNRSLSDPTFEIHLKSTALKLLAKFIERYTNLMPLLHHVSEPETKALNMTKDYLMHNLFSEFPGLPFLAEKAGMSISKYKGLFKKMYIDTPNNFFIREKMLLARVMLKSQKYKSLTDVIHQLGYSKLSYFSSSYYKHFKRRAIDDFERLE</sequence>
<reference evidence="2 3" key="1">
    <citation type="submission" date="2017-04" db="EMBL/GenBank/DDBJ databases">
        <title>Complete genome sequence of Flavobacterium kingsejong AJ004.</title>
        <authorList>
            <person name="Lee P.C."/>
        </authorList>
    </citation>
    <scope>NUCLEOTIDE SEQUENCE [LARGE SCALE GENOMIC DNA]</scope>
    <source>
        <strain evidence="2 3">AJ004</strain>
    </source>
</reference>
<dbReference type="SMART" id="SM00342">
    <property type="entry name" value="HTH_ARAC"/>
    <property type="match status" value="1"/>
</dbReference>
<dbReference type="Proteomes" id="UP000244677">
    <property type="component" value="Chromosome"/>
</dbReference>
<dbReference type="EMBL" id="CP020919">
    <property type="protein sequence ID" value="AWG24478.1"/>
    <property type="molecule type" value="Genomic_DNA"/>
</dbReference>
<feature type="domain" description="HTH araC/xylS-type" evidence="1">
    <location>
        <begin position="216"/>
        <end position="306"/>
    </location>
</feature>
<dbReference type="PROSITE" id="PS01124">
    <property type="entry name" value="HTH_ARAC_FAMILY_2"/>
    <property type="match status" value="1"/>
</dbReference>
<name>A0A2S1LL89_9FLAO</name>
<dbReference type="AlphaFoldDB" id="A0A2S1LL89"/>
<evidence type="ECO:0000313" key="3">
    <source>
        <dbReference type="Proteomes" id="UP000244677"/>
    </source>
</evidence>
<proteinExistence type="predicted"/>
<dbReference type="PANTHER" id="PTHR47893">
    <property type="entry name" value="REGULATORY PROTEIN PCHR"/>
    <property type="match status" value="1"/>
</dbReference>
<dbReference type="InterPro" id="IPR018060">
    <property type="entry name" value="HTH_AraC"/>
</dbReference>
<evidence type="ECO:0000259" key="1">
    <source>
        <dbReference type="PROSITE" id="PS01124"/>
    </source>
</evidence>
<dbReference type="GO" id="GO:0043565">
    <property type="term" value="F:sequence-specific DNA binding"/>
    <property type="evidence" value="ECO:0007669"/>
    <property type="project" value="InterPro"/>
</dbReference>
<evidence type="ECO:0000313" key="2">
    <source>
        <dbReference type="EMBL" id="AWG24478.1"/>
    </source>
</evidence>
<gene>
    <name evidence="2" type="ORF">FK004_04120</name>
</gene>
<dbReference type="PANTHER" id="PTHR47893:SF1">
    <property type="entry name" value="REGULATORY PROTEIN PCHR"/>
    <property type="match status" value="1"/>
</dbReference>